<dbReference type="Gene3D" id="3.40.50.720">
    <property type="entry name" value="NAD(P)-binding Rossmann-like Domain"/>
    <property type="match status" value="1"/>
</dbReference>
<gene>
    <name evidence="1" type="ORF">CDA63_19075</name>
</gene>
<dbReference type="PRINTS" id="PR00081">
    <property type="entry name" value="GDHRDH"/>
</dbReference>
<dbReference type="Pfam" id="PF00106">
    <property type="entry name" value="adh_short"/>
    <property type="match status" value="1"/>
</dbReference>
<dbReference type="PANTHER" id="PTHR43431:SF1">
    <property type="entry name" value="OS08G0476300 PROTEIN"/>
    <property type="match status" value="1"/>
</dbReference>
<reference evidence="1 2" key="1">
    <citation type="submission" date="2017-06" db="EMBL/GenBank/DDBJ databases">
        <title>Hymenobacter amundsenii sp. nov. isolated from regoliths in Antarctica.</title>
        <authorList>
            <person name="Sedlacek I."/>
            <person name="Kralova S."/>
            <person name="Pantucek R."/>
            <person name="Svec P."/>
            <person name="Holochova P."/>
            <person name="Stankova E."/>
            <person name="Vrbovska V."/>
            <person name="Busse H.-J."/>
        </authorList>
    </citation>
    <scope>NUCLEOTIDE SEQUENCE [LARGE SCALE GENOMIC DNA]</scope>
    <source>
        <strain evidence="1 2">CCM 8682</strain>
    </source>
</reference>
<evidence type="ECO:0000313" key="1">
    <source>
        <dbReference type="EMBL" id="OWP61494.1"/>
    </source>
</evidence>
<accession>A0A246FG59</accession>
<name>A0A246FG59_9BACT</name>
<dbReference type="PANTHER" id="PTHR43431">
    <property type="entry name" value="OXIDOREDUCTASE, SHORT CHAIN DEHYDROGENASE/REDUCTASE FAMILY (AFU_ORTHOLOGUE AFUA_5G14000)"/>
    <property type="match status" value="1"/>
</dbReference>
<dbReference type="SUPFAM" id="SSF51735">
    <property type="entry name" value="NAD(P)-binding Rossmann-fold domains"/>
    <property type="match status" value="1"/>
</dbReference>
<dbReference type="OrthoDB" id="9799818at2"/>
<dbReference type="EMBL" id="NIRR01000060">
    <property type="protein sequence ID" value="OWP61494.1"/>
    <property type="molecule type" value="Genomic_DNA"/>
</dbReference>
<dbReference type="InterPro" id="IPR036291">
    <property type="entry name" value="NAD(P)-bd_dom_sf"/>
</dbReference>
<dbReference type="AlphaFoldDB" id="A0A246FG59"/>
<evidence type="ECO:0000313" key="2">
    <source>
        <dbReference type="Proteomes" id="UP000197277"/>
    </source>
</evidence>
<proteinExistence type="predicted"/>
<keyword evidence="2" id="KW-1185">Reference proteome</keyword>
<protein>
    <submittedName>
        <fullName evidence="1">Short-chain dehydrogenase</fullName>
    </submittedName>
</protein>
<sequence length="219" mass="23830">MTQAPNCLIIGAGPGMGTAIARRFAREGFRILLLDINDACIRLTERHLRDEGFQAVAYQVNAADLVGLQALLSQLQHKYGPVDVLVYNAVQYKIGNVTNIAAEPFMEAFRVDVVGALVAAQHMLPTMQARGQGTILLTGGSFADNPLADFASLSMGKAGIRLLAQLLDEELSATPIKVGTITICGWIVAGTRFDPHKIAECFWDVHTREKQHIEVFEVV</sequence>
<dbReference type="Proteomes" id="UP000197277">
    <property type="component" value="Unassembled WGS sequence"/>
</dbReference>
<dbReference type="InterPro" id="IPR002347">
    <property type="entry name" value="SDR_fam"/>
</dbReference>
<organism evidence="1 2">
    <name type="scientific">Hymenobacter amundsenii</name>
    <dbReference type="NCBI Taxonomy" id="2006685"/>
    <lineage>
        <taxon>Bacteria</taxon>
        <taxon>Pseudomonadati</taxon>
        <taxon>Bacteroidota</taxon>
        <taxon>Cytophagia</taxon>
        <taxon>Cytophagales</taxon>
        <taxon>Hymenobacteraceae</taxon>
        <taxon>Hymenobacter</taxon>
    </lineage>
</organism>
<dbReference type="RefSeq" id="WP_088466050.1">
    <property type="nucleotide sequence ID" value="NZ_NIRR01000060.1"/>
</dbReference>
<comment type="caution">
    <text evidence="1">The sequence shown here is derived from an EMBL/GenBank/DDBJ whole genome shotgun (WGS) entry which is preliminary data.</text>
</comment>